<keyword evidence="10" id="KW-1185">Reference proteome</keyword>
<dbReference type="AlphaFoldDB" id="A0A7M7HKA1"/>
<evidence type="ECO:0000256" key="8">
    <source>
        <dbReference type="SAM" id="Phobius"/>
    </source>
</evidence>
<feature type="transmembrane region" description="Helical" evidence="8">
    <location>
        <begin position="32"/>
        <end position="57"/>
    </location>
</feature>
<protein>
    <recommendedName>
        <fullName evidence="11">Gamma-secretase subunit Aph-1</fullName>
    </recommendedName>
</protein>
<evidence type="ECO:0000256" key="6">
    <source>
        <dbReference type="ARBA" id="ARBA00023136"/>
    </source>
</evidence>
<evidence type="ECO:0000313" key="10">
    <source>
        <dbReference type="Proteomes" id="UP000007110"/>
    </source>
</evidence>
<evidence type="ECO:0000256" key="1">
    <source>
        <dbReference type="ARBA" id="ARBA00004141"/>
    </source>
</evidence>
<dbReference type="InParanoid" id="A0A7M7HKA1"/>
<reference evidence="10" key="1">
    <citation type="submission" date="2015-02" db="EMBL/GenBank/DDBJ databases">
        <title>Genome sequencing for Strongylocentrotus purpuratus.</title>
        <authorList>
            <person name="Murali S."/>
            <person name="Liu Y."/>
            <person name="Vee V."/>
            <person name="English A."/>
            <person name="Wang M."/>
            <person name="Skinner E."/>
            <person name="Han Y."/>
            <person name="Muzny D.M."/>
            <person name="Worley K.C."/>
            <person name="Gibbs R.A."/>
        </authorList>
    </citation>
    <scope>NUCLEOTIDE SEQUENCE</scope>
</reference>
<dbReference type="RefSeq" id="XP_011675700.2">
    <property type="nucleotide sequence ID" value="XM_011677398.2"/>
</dbReference>
<dbReference type="OMA" id="DTNNYLH"/>
<sequence length="260" mass="29309">MTLLQLFGSMFIAYGPAFSLFLFTISREPLRIIVMMAGMFFWLCSLLTSSVLWFAVWPLKGQISFGLTFSILFQELFRFIYYKILRKAEDGLQQFNQTTPEQAQQQAQNSNGDSTSDKTRHGYAYVAGLGFGTMSGIFSFINVLADSKGPGTVGIHGDPHDFLITSAFLTSCFILLHIMWNVIFYWGFETRRYWAVLIVVASHFLVSELTLLNKSQLYSVTLPVAYVTLAVMTLFAFFIAGGSSRGIKQAFSLNRSRYAL</sequence>
<feature type="transmembrane region" description="Helical" evidence="8">
    <location>
        <begin position="162"/>
        <end position="186"/>
    </location>
</feature>
<dbReference type="RefSeq" id="XP_003725808.2">
    <property type="nucleotide sequence ID" value="XM_003725760.3"/>
</dbReference>
<comment type="similarity">
    <text evidence="2">Belongs to the APH-1 family.</text>
</comment>
<dbReference type="FunCoup" id="A0A7M7HKA1">
    <property type="interactions" value="1355"/>
</dbReference>
<feature type="transmembrane region" description="Helical" evidence="8">
    <location>
        <begin position="63"/>
        <end position="81"/>
    </location>
</feature>
<dbReference type="PANTHER" id="PTHR12889">
    <property type="entry name" value="GAMMA-SECRETASE SUBUNIT APH-1"/>
    <property type="match status" value="1"/>
</dbReference>
<dbReference type="KEGG" id="spu:100893859"/>
<feature type="transmembrane region" description="Helical" evidence="8">
    <location>
        <begin position="224"/>
        <end position="247"/>
    </location>
</feature>
<dbReference type="EnsemblMetazoa" id="XM_003725760">
    <property type="protein sequence ID" value="XP_003725808"/>
    <property type="gene ID" value="LOC100893859"/>
</dbReference>
<feature type="transmembrane region" description="Helical" evidence="8">
    <location>
        <begin position="193"/>
        <end position="212"/>
    </location>
</feature>
<accession>A0A7M7HKA1</accession>
<proteinExistence type="inferred from homology"/>
<dbReference type="GeneID" id="100893859"/>
<dbReference type="GO" id="GO:0007219">
    <property type="term" value="P:Notch signaling pathway"/>
    <property type="evidence" value="ECO:0000318"/>
    <property type="project" value="GO_Central"/>
</dbReference>
<keyword evidence="5 8" id="KW-1133">Transmembrane helix</keyword>
<dbReference type="RefSeq" id="XP_030833074.1">
    <property type="nucleotide sequence ID" value="XM_030977214.1"/>
</dbReference>
<organism evidence="9 10">
    <name type="scientific">Strongylocentrotus purpuratus</name>
    <name type="common">Purple sea urchin</name>
    <dbReference type="NCBI Taxonomy" id="7668"/>
    <lineage>
        <taxon>Eukaryota</taxon>
        <taxon>Metazoa</taxon>
        <taxon>Echinodermata</taxon>
        <taxon>Eleutherozoa</taxon>
        <taxon>Echinozoa</taxon>
        <taxon>Echinoidea</taxon>
        <taxon>Euechinoidea</taxon>
        <taxon>Echinacea</taxon>
        <taxon>Camarodonta</taxon>
        <taxon>Echinidea</taxon>
        <taxon>Strongylocentrotidae</taxon>
        <taxon>Strongylocentrotus</taxon>
    </lineage>
</organism>
<dbReference type="EnsemblMetazoa" id="XM_030977214">
    <property type="protein sequence ID" value="XP_030833074"/>
    <property type="gene ID" value="LOC100893859"/>
</dbReference>
<evidence type="ECO:0000256" key="5">
    <source>
        <dbReference type="ARBA" id="ARBA00022989"/>
    </source>
</evidence>
<dbReference type="GO" id="GO:0030674">
    <property type="term" value="F:protein-macromolecule adaptor activity"/>
    <property type="evidence" value="ECO:0000318"/>
    <property type="project" value="GO_Central"/>
</dbReference>
<dbReference type="InterPro" id="IPR009294">
    <property type="entry name" value="Aph-1"/>
</dbReference>
<reference evidence="9" key="2">
    <citation type="submission" date="2021-01" db="UniProtKB">
        <authorList>
            <consortium name="EnsemblMetazoa"/>
        </authorList>
    </citation>
    <scope>IDENTIFICATION</scope>
</reference>
<evidence type="ECO:0000256" key="7">
    <source>
        <dbReference type="SAM" id="MobiDB-lite"/>
    </source>
</evidence>
<feature type="transmembrane region" description="Helical" evidence="8">
    <location>
        <begin position="6"/>
        <end position="25"/>
    </location>
</feature>
<dbReference type="GO" id="GO:0005783">
    <property type="term" value="C:endoplasmic reticulum"/>
    <property type="evidence" value="ECO:0000318"/>
    <property type="project" value="GO_Central"/>
</dbReference>
<dbReference type="GO" id="GO:0007220">
    <property type="term" value="P:Notch receptor processing"/>
    <property type="evidence" value="ECO:0000318"/>
    <property type="project" value="GO_Central"/>
</dbReference>
<dbReference type="Proteomes" id="UP000007110">
    <property type="component" value="Unassembled WGS sequence"/>
</dbReference>
<feature type="region of interest" description="Disordered" evidence="7">
    <location>
        <begin position="97"/>
        <end position="118"/>
    </location>
</feature>
<name>A0A7M7HKA1_STRPU</name>
<evidence type="ECO:0000313" key="9">
    <source>
        <dbReference type="EnsemblMetazoa" id="XP_011675700"/>
    </source>
</evidence>
<evidence type="ECO:0008006" key="11">
    <source>
        <dbReference type="Google" id="ProtNLM"/>
    </source>
</evidence>
<comment type="subcellular location">
    <subcellularLocation>
        <location evidence="1">Membrane</location>
        <topology evidence="1">Multi-pass membrane protein</topology>
    </subcellularLocation>
</comment>
<dbReference type="GO" id="GO:0070765">
    <property type="term" value="C:gamma-secretase complex"/>
    <property type="evidence" value="ECO:0000318"/>
    <property type="project" value="GO_Central"/>
</dbReference>
<dbReference type="EnsemblMetazoa" id="XM_011677398">
    <property type="protein sequence ID" value="XP_011675700"/>
    <property type="gene ID" value="LOC100893859"/>
</dbReference>
<feature type="compositionally biased region" description="Low complexity" evidence="7">
    <location>
        <begin position="97"/>
        <end position="109"/>
    </location>
</feature>
<feature type="transmembrane region" description="Helical" evidence="8">
    <location>
        <begin position="123"/>
        <end position="142"/>
    </location>
</feature>
<evidence type="ECO:0000256" key="2">
    <source>
        <dbReference type="ARBA" id="ARBA00005577"/>
    </source>
</evidence>
<dbReference type="GO" id="GO:0016485">
    <property type="term" value="P:protein processing"/>
    <property type="evidence" value="ECO:0000318"/>
    <property type="project" value="GO_Central"/>
</dbReference>
<dbReference type="Pfam" id="PF06105">
    <property type="entry name" value="Aph-1"/>
    <property type="match status" value="1"/>
</dbReference>
<evidence type="ECO:0000256" key="3">
    <source>
        <dbReference type="ARBA" id="ARBA00022692"/>
    </source>
</evidence>
<evidence type="ECO:0000256" key="4">
    <source>
        <dbReference type="ARBA" id="ARBA00022976"/>
    </source>
</evidence>
<keyword evidence="3 8" id="KW-0812">Transmembrane</keyword>
<keyword evidence="6 8" id="KW-0472">Membrane</keyword>
<dbReference type="OrthoDB" id="6507463at2759"/>
<keyword evidence="4" id="KW-0914">Notch signaling pathway</keyword>